<dbReference type="Proteomes" id="UP001141619">
    <property type="component" value="Unassembled WGS sequence"/>
</dbReference>
<proteinExistence type="predicted"/>
<dbReference type="InterPro" id="IPR010664">
    <property type="entry name" value="LipoPS_assembly_LptC-rel"/>
</dbReference>
<organism evidence="3 4">
    <name type="scientific">Govanella unica</name>
    <dbReference type="NCBI Taxonomy" id="2975056"/>
    <lineage>
        <taxon>Bacteria</taxon>
        <taxon>Pseudomonadati</taxon>
        <taxon>Pseudomonadota</taxon>
        <taxon>Alphaproteobacteria</taxon>
        <taxon>Emcibacterales</taxon>
        <taxon>Govanellaceae</taxon>
        <taxon>Govanella</taxon>
    </lineage>
</organism>
<reference evidence="3" key="2">
    <citation type="journal article" date="2023" name="Syst. Appl. Microbiol.">
        <title>Govania unica gen. nov., sp. nov., a rare biosphere bacterium that represents a novel family in the class Alphaproteobacteria.</title>
        <authorList>
            <person name="Vandamme P."/>
            <person name="Peeters C."/>
            <person name="Hettiarachchi A."/>
            <person name="Cnockaert M."/>
            <person name="Carlier A."/>
        </authorList>
    </citation>
    <scope>NUCLEOTIDE SEQUENCE</scope>
    <source>
        <strain evidence="3">LMG 31809</strain>
    </source>
</reference>
<evidence type="ECO:0000256" key="1">
    <source>
        <dbReference type="SAM" id="MobiDB-lite"/>
    </source>
</evidence>
<dbReference type="Gene3D" id="2.60.450.10">
    <property type="entry name" value="Lipopolysaccharide (LPS) transport protein A like domain"/>
    <property type="match status" value="1"/>
</dbReference>
<evidence type="ECO:0000313" key="3">
    <source>
        <dbReference type="EMBL" id="MDA5192988.1"/>
    </source>
</evidence>
<reference evidence="3" key="1">
    <citation type="submission" date="2022-08" db="EMBL/GenBank/DDBJ databases">
        <authorList>
            <person name="Vandamme P."/>
            <person name="Hettiarachchi A."/>
            <person name="Peeters C."/>
            <person name="Cnockaert M."/>
            <person name="Carlier A."/>
        </authorList>
    </citation>
    <scope>NUCLEOTIDE SEQUENCE</scope>
    <source>
        <strain evidence="3">LMG 31809</strain>
    </source>
</reference>
<dbReference type="Pfam" id="PF06835">
    <property type="entry name" value="LptC"/>
    <property type="match status" value="1"/>
</dbReference>
<keyword evidence="2" id="KW-0812">Transmembrane</keyword>
<dbReference type="RefSeq" id="WP_274942688.1">
    <property type="nucleotide sequence ID" value="NZ_JANWOI010000001.1"/>
</dbReference>
<feature type="region of interest" description="Disordered" evidence="1">
    <location>
        <begin position="1"/>
        <end position="35"/>
    </location>
</feature>
<keyword evidence="2" id="KW-1133">Transmembrane helix</keyword>
<gene>
    <name evidence="3" type="primary">lptC</name>
    <name evidence="3" type="ORF">NYP16_03325</name>
</gene>
<name>A0A9X3TWE0_9PROT</name>
<dbReference type="AlphaFoldDB" id="A0A9X3TWE0"/>
<protein>
    <submittedName>
        <fullName evidence="3">LPS export ABC transporter periplasmic protein LptC</fullName>
    </submittedName>
</protein>
<keyword evidence="2" id="KW-0472">Membrane</keyword>
<dbReference type="EMBL" id="JANWOI010000001">
    <property type="protein sequence ID" value="MDA5192988.1"/>
    <property type="molecule type" value="Genomic_DNA"/>
</dbReference>
<keyword evidence="4" id="KW-1185">Reference proteome</keyword>
<comment type="caution">
    <text evidence="3">The sequence shown here is derived from an EMBL/GenBank/DDBJ whole genome shotgun (WGS) entry which is preliminary data.</text>
</comment>
<accession>A0A9X3TWE0</accession>
<sequence>MTATGSNEAERRAAMAAARAAAHAPQADGSTGDEGADRLSRFFAVRQRGDRESAERSRILKKILPWVTGVVLVALLSWPFINQHSESITLSYKDLIGQSEQVRIKGAHYTGVDARDRPFEVMADEGLQERTDSDYATLTKVEASMELSPQDKVAVTGGTGKYDRAKERLSLASGITLDSSTGYKLQTDQAEVDLATKVASGTVDVTGSAPFGSFSAKGFTLKLDDRQLTLEGNVKVKLDPGKRMTDRGKAGH</sequence>
<evidence type="ECO:0000313" key="4">
    <source>
        <dbReference type="Proteomes" id="UP001141619"/>
    </source>
</evidence>
<feature type="compositionally biased region" description="Low complexity" evidence="1">
    <location>
        <begin position="14"/>
        <end position="27"/>
    </location>
</feature>
<evidence type="ECO:0000256" key="2">
    <source>
        <dbReference type="SAM" id="Phobius"/>
    </source>
</evidence>
<feature type="transmembrane region" description="Helical" evidence="2">
    <location>
        <begin position="63"/>
        <end position="81"/>
    </location>
</feature>